<dbReference type="InterPro" id="IPR054557">
    <property type="entry name" value="NA-iREase1_dom"/>
</dbReference>
<dbReference type="SUPFAM" id="SSF52540">
    <property type="entry name" value="P-loop containing nucleoside triphosphate hydrolases"/>
    <property type="match status" value="1"/>
</dbReference>
<dbReference type="InterPro" id="IPR007111">
    <property type="entry name" value="NACHT_NTPase"/>
</dbReference>
<dbReference type="PROSITE" id="PS50837">
    <property type="entry name" value="NACHT"/>
    <property type="match status" value="1"/>
</dbReference>
<name>A0A517WY52_9PLAN</name>
<proteinExistence type="predicted"/>
<dbReference type="Pfam" id="PF05729">
    <property type="entry name" value="NACHT"/>
    <property type="match status" value="1"/>
</dbReference>
<accession>A0A517WY52</accession>
<dbReference type="Gene3D" id="3.40.50.300">
    <property type="entry name" value="P-loop containing nucleotide triphosphate hydrolases"/>
    <property type="match status" value="1"/>
</dbReference>
<dbReference type="Gene3D" id="1.10.3210.10">
    <property type="entry name" value="Hypothetical protein af1432"/>
    <property type="match status" value="1"/>
</dbReference>
<reference evidence="2 3" key="1">
    <citation type="submission" date="2019-03" db="EMBL/GenBank/DDBJ databases">
        <title>Deep-cultivation of Planctomycetes and their phenomic and genomic characterization uncovers novel biology.</title>
        <authorList>
            <person name="Wiegand S."/>
            <person name="Jogler M."/>
            <person name="Boedeker C."/>
            <person name="Pinto D."/>
            <person name="Vollmers J."/>
            <person name="Rivas-Marin E."/>
            <person name="Kohn T."/>
            <person name="Peeters S.H."/>
            <person name="Heuer A."/>
            <person name="Rast P."/>
            <person name="Oberbeckmann S."/>
            <person name="Bunk B."/>
            <person name="Jeske O."/>
            <person name="Meyerdierks A."/>
            <person name="Storesund J.E."/>
            <person name="Kallscheuer N."/>
            <person name="Luecker S."/>
            <person name="Lage O.M."/>
            <person name="Pohl T."/>
            <person name="Merkel B.J."/>
            <person name="Hornburger P."/>
            <person name="Mueller R.-W."/>
            <person name="Bruemmer F."/>
            <person name="Labrenz M."/>
            <person name="Spormann A.M."/>
            <person name="Op den Camp H."/>
            <person name="Overmann J."/>
            <person name="Amann R."/>
            <person name="Jetten M.S.M."/>
            <person name="Mascher T."/>
            <person name="Medema M.H."/>
            <person name="Devos D.P."/>
            <person name="Kaster A.-K."/>
            <person name="Ovreas L."/>
            <person name="Rohde M."/>
            <person name="Galperin M.Y."/>
            <person name="Jogler C."/>
        </authorList>
    </citation>
    <scope>NUCLEOTIDE SEQUENCE [LARGE SCALE GENOMIC DNA]</scope>
    <source>
        <strain evidence="2 3">V202</strain>
    </source>
</reference>
<evidence type="ECO:0000313" key="3">
    <source>
        <dbReference type="Proteomes" id="UP000318384"/>
    </source>
</evidence>
<dbReference type="Pfam" id="PF24391">
    <property type="entry name" value="HD-CE"/>
    <property type="match status" value="1"/>
</dbReference>
<keyword evidence="3" id="KW-1185">Reference proteome</keyword>
<evidence type="ECO:0000259" key="1">
    <source>
        <dbReference type="PROSITE" id="PS50837"/>
    </source>
</evidence>
<dbReference type="PANTHER" id="PTHR46844">
    <property type="entry name" value="SLR5058 PROTEIN"/>
    <property type="match status" value="1"/>
</dbReference>
<dbReference type="SUPFAM" id="SSF109604">
    <property type="entry name" value="HD-domain/PDEase-like"/>
    <property type="match status" value="1"/>
</dbReference>
<dbReference type="InterPro" id="IPR056471">
    <property type="entry name" value="HD-CE"/>
</dbReference>
<protein>
    <submittedName>
        <fullName evidence="2">NACHT domain protein</fullName>
    </submittedName>
</protein>
<gene>
    <name evidence="2" type="ORF">V202x_35820</name>
</gene>
<dbReference type="OrthoDB" id="567898at2"/>
<dbReference type="Pfam" id="PF22722">
    <property type="entry name" value="NA-iREase1"/>
    <property type="match status" value="1"/>
</dbReference>
<dbReference type="Proteomes" id="UP000318384">
    <property type="component" value="Chromosome"/>
</dbReference>
<dbReference type="EMBL" id="CP037422">
    <property type="protein sequence ID" value="QDU10183.1"/>
    <property type="molecule type" value="Genomic_DNA"/>
</dbReference>
<dbReference type="AlphaFoldDB" id="A0A517WY52"/>
<dbReference type="InterPro" id="IPR027417">
    <property type="entry name" value="P-loop_NTPase"/>
</dbReference>
<dbReference type="RefSeq" id="WP_145177622.1">
    <property type="nucleotide sequence ID" value="NZ_CP037422.1"/>
</dbReference>
<evidence type="ECO:0000313" key="2">
    <source>
        <dbReference type="EMBL" id="QDU10183.1"/>
    </source>
</evidence>
<feature type="domain" description="NACHT" evidence="1">
    <location>
        <begin position="498"/>
        <end position="624"/>
    </location>
</feature>
<dbReference type="PANTHER" id="PTHR46844:SF1">
    <property type="entry name" value="SLR5058 PROTEIN"/>
    <property type="match status" value="1"/>
</dbReference>
<sequence length="1063" mass="122217">MAEFSTEEKQLLEQIPESSPLRTNLSQIREAVEKIWSNEAPRVIQDFTDHGIKHCERLVFFANQLLKALQGKKLTPEETYLLLAGIYLHDIGMQCDVVNFPEIKECAEALGANFNIEFTSIGSNKFKDNEQKEIRRNHHYLSIAWIDIARRTSKNTLHSAAREIPEDLLLDLQDVCKHHTKLAIGDCEIGFKLDQTGRKQFVAALLRFADELDIESTRVNIETVKTFSINPQNSVYWWLHNNTKITLPAPNLVNISVRLHPDDMKYSRLIQDTFISDFRTKNLPVLSVLAQNSIPIVIDNESKVIDYEPTKHLPEEICVALSDMEKRPEPLSELASEIGVWLRAIRYEVGQPQLNDDDRSIDLMATMQQGTVNQRVLVRCIGGEITKTDVTEMDEMLDRKTNQGWIISDKRVSEEARRVSSDTDVEIFNLSNFLRQKVWGPYIDSLTSLVEGDNIPELYVDIGCYKQTLDAESNETKREEYKSLDGAIDQWLSERGKMHVSLLGEFGSGKTWFCRHYAYKRMQAYLANPATERLPLLITLRNFTKATSARELINDALTEQYQVHFVGAPYEVFEELNRRGKILLILDGFDEMARRVDKQTVVDNFWELAHLVDDNSKVILTSRTEYFRWSEEAEKLLAGEEFGRRISVLKPPKFEVFYLEPFTDDQIRTVIKGRLKGAEADQIADQVMNSDNLKEMARKPILVELLLAAVEETEKGLLTNQAQVYLFATNKLLLRNIDTQRTFTTTADKLFFLCELAWEMIKSGNLRIHYKDIPNRIQQYFSHKFEHDHEKDQWDYDLRNQTLLRPDFSGYYEFSHKSLAEYFVALKFGAELDCLSKPYLETYQEEGGLPCDLPYQKKNIQDLAESVGALPISNQTLTAVREFMGDMITADGAKILRKSLQEMQGKESSGSTAATIVTLLSDCGELSPITELARLDLRWGVIRLSQIVQAKITDVDLRRVMWWDDTPDTREKQQWNTQPFPMSIEFGGRARRDAGSLWESHAMFQWSRTQRDVGPEAATATWADITRYIQTNLDILTQNGNDVMYLARHAKVLPHARSDSHNE</sequence>
<organism evidence="2 3">
    <name type="scientific">Gimesia aquarii</name>
    <dbReference type="NCBI Taxonomy" id="2527964"/>
    <lineage>
        <taxon>Bacteria</taxon>
        <taxon>Pseudomonadati</taxon>
        <taxon>Planctomycetota</taxon>
        <taxon>Planctomycetia</taxon>
        <taxon>Planctomycetales</taxon>
        <taxon>Planctomycetaceae</taxon>
        <taxon>Gimesia</taxon>
    </lineage>
</organism>